<dbReference type="EMBL" id="AHJE01000078">
    <property type="protein sequence ID" value="EHP39928.1"/>
    <property type="molecule type" value="Genomic_DNA"/>
</dbReference>
<dbReference type="PANTHER" id="PTHR30289">
    <property type="entry name" value="UNCHARACTERIZED PROTEIN YBCL-RELATED"/>
    <property type="match status" value="1"/>
</dbReference>
<gene>
    <name evidence="1" type="ORF">OR16_28659</name>
</gene>
<dbReference type="NCBIfam" id="TIGR00481">
    <property type="entry name" value="YbhB/YbcL family Raf kinase inhibitor-like protein"/>
    <property type="match status" value="1"/>
</dbReference>
<dbReference type="PATRIC" id="fig|1127483.3.peg.5722"/>
<name>H1SC08_9BURK</name>
<reference evidence="1 2" key="1">
    <citation type="journal article" date="2012" name="J. Bacteriol.">
        <title>De Novo Genome Project of Cupriavidus basilensis OR16.</title>
        <authorList>
            <person name="Cserhati M."/>
            <person name="Kriszt B."/>
            <person name="Szoboszlay S."/>
            <person name="Toth A."/>
            <person name="Szabo I."/>
            <person name="Tancsics A."/>
            <person name="Nagy I."/>
            <person name="Horvath B."/>
            <person name="Nagy I."/>
            <person name="Kukolya J."/>
        </authorList>
    </citation>
    <scope>NUCLEOTIDE SEQUENCE [LARGE SCALE GENOMIC DNA]</scope>
    <source>
        <strain evidence="1 2">OR16</strain>
    </source>
</reference>
<dbReference type="PANTHER" id="PTHR30289:SF1">
    <property type="entry name" value="PEBP (PHOSPHATIDYLETHANOLAMINE-BINDING PROTEIN) FAMILY PROTEIN"/>
    <property type="match status" value="1"/>
</dbReference>
<proteinExistence type="predicted"/>
<organism evidence="1 2">
    <name type="scientific">Cupriavidus basilensis OR16</name>
    <dbReference type="NCBI Taxonomy" id="1127483"/>
    <lineage>
        <taxon>Bacteria</taxon>
        <taxon>Pseudomonadati</taxon>
        <taxon>Pseudomonadota</taxon>
        <taxon>Betaproteobacteria</taxon>
        <taxon>Burkholderiales</taxon>
        <taxon>Burkholderiaceae</taxon>
        <taxon>Cupriavidus</taxon>
    </lineage>
</organism>
<comment type="caution">
    <text evidence="1">The sequence shown here is derived from an EMBL/GenBank/DDBJ whole genome shotgun (WGS) entry which is preliminary data.</text>
</comment>
<dbReference type="InterPro" id="IPR005247">
    <property type="entry name" value="YbhB_YbcL/LppC-like"/>
</dbReference>
<dbReference type="Pfam" id="PF01161">
    <property type="entry name" value="PBP"/>
    <property type="match status" value="1"/>
</dbReference>
<dbReference type="InterPro" id="IPR036610">
    <property type="entry name" value="PEBP-like_sf"/>
</dbReference>
<dbReference type="CDD" id="cd00865">
    <property type="entry name" value="PEBP_bact_arch"/>
    <property type="match status" value="1"/>
</dbReference>
<dbReference type="Gene3D" id="3.90.280.10">
    <property type="entry name" value="PEBP-like"/>
    <property type="match status" value="1"/>
</dbReference>
<evidence type="ECO:0000313" key="1">
    <source>
        <dbReference type="EMBL" id="EHP39928.1"/>
    </source>
</evidence>
<dbReference type="Proteomes" id="UP000005808">
    <property type="component" value="Unassembled WGS sequence"/>
</dbReference>
<dbReference type="SUPFAM" id="SSF49777">
    <property type="entry name" value="PEBP-like"/>
    <property type="match status" value="1"/>
</dbReference>
<evidence type="ECO:0000313" key="2">
    <source>
        <dbReference type="Proteomes" id="UP000005808"/>
    </source>
</evidence>
<dbReference type="AlphaFoldDB" id="H1SC08"/>
<dbReference type="InterPro" id="IPR008914">
    <property type="entry name" value="PEBP"/>
</dbReference>
<accession>H1SC08</accession>
<sequence length="124" mass="12864">MSWSNLPAGTNSVAVLLSDPDGAMGLGVSHWVAYNIAADRGQLKEGEGQTDGHGVTIGKNVRGEVVYRGPCPPAGDAPHHYTLTVVATDLAPSALRPGLTRDELMSALRGHALGGQSVMGTYSR</sequence>
<protein>
    <submittedName>
        <fullName evidence="1">PBP family phospholipid-binding protein</fullName>
    </submittedName>
</protein>